<evidence type="ECO:0000313" key="2">
    <source>
        <dbReference type="EMBL" id="KAJ3831929.1"/>
    </source>
</evidence>
<dbReference type="AlphaFoldDB" id="A0AA38U3Z4"/>
<sequence>MVVSHSSHPTSHVVSLDERARKLAEDAVSIKTRQRRFNDVVKFLDWAYAENLSIPDVLPASENTLCNYAASLAGLVSGCTAKSKFSSLKSWTIMEGHRWLGGDRLKKVLAGVDRATPTSSFRAKRHPVLPKHLRSLHDGLSAQSGLDVCVAAAAKTMMYGQLRSGEVLPTNSDILRYDSSIMPLALHLGPVNSSGSRCLFLPSTKTTRQRGDEVLIPVQNGRTDPVRALRDHFAINNIVDSNPLFSYLDAGCVRRVLTVKVFLRRCNVLGTATL</sequence>
<dbReference type="Proteomes" id="UP001163846">
    <property type="component" value="Unassembled WGS sequence"/>
</dbReference>
<keyword evidence="3" id="KW-1185">Reference proteome</keyword>
<proteinExistence type="predicted"/>
<evidence type="ECO:0000313" key="3">
    <source>
        <dbReference type="Proteomes" id="UP001163846"/>
    </source>
</evidence>
<gene>
    <name evidence="2" type="ORF">F5878DRAFT_667041</name>
</gene>
<evidence type="ECO:0000256" key="1">
    <source>
        <dbReference type="ARBA" id="ARBA00023125"/>
    </source>
</evidence>
<comment type="caution">
    <text evidence="2">The sequence shown here is derived from an EMBL/GenBank/DDBJ whole genome shotgun (WGS) entry which is preliminary data.</text>
</comment>
<accession>A0AA38U3Z4</accession>
<protein>
    <submittedName>
        <fullName evidence="2">Uncharacterized protein</fullName>
    </submittedName>
</protein>
<name>A0AA38U3Z4_9AGAR</name>
<keyword evidence="1" id="KW-0238">DNA-binding</keyword>
<dbReference type="GO" id="GO:0003677">
    <property type="term" value="F:DNA binding"/>
    <property type="evidence" value="ECO:0007669"/>
    <property type="project" value="UniProtKB-KW"/>
</dbReference>
<dbReference type="Gene3D" id="1.10.150.130">
    <property type="match status" value="1"/>
</dbReference>
<dbReference type="EMBL" id="MU807154">
    <property type="protein sequence ID" value="KAJ3831929.1"/>
    <property type="molecule type" value="Genomic_DNA"/>
</dbReference>
<dbReference type="InterPro" id="IPR010998">
    <property type="entry name" value="Integrase_recombinase_N"/>
</dbReference>
<reference evidence="2" key="1">
    <citation type="submission" date="2022-08" db="EMBL/GenBank/DDBJ databases">
        <authorList>
            <consortium name="DOE Joint Genome Institute"/>
            <person name="Min B."/>
            <person name="Riley R."/>
            <person name="Sierra-Patev S."/>
            <person name="Naranjo-Ortiz M."/>
            <person name="Looney B."/>
            <person name="Konkel Z."/>
            <person name="Slot J.C."/>
            <person name="Sakamoto Y."/>
            <person name="Steenwyk J.L."/>
            <person name="Rokas A."/>
            <person name="Carro J."/>
            <person name="Camarero S."/>
            <person name="Ferreira P."/>
            <person name="Molpeceres G."/>
            <person name="Ruiz-Duenas F.J."/>
            <person name="Serrano A."/>
            <person name="Henrissat B."/>
            <person name="Drula E."/>
            <person name="Hughes K.W."/>
            <person name="Mata J.L."/>
            <person name="Ishikawa N.K."/>
            <person name="Vargas-Isla R."/>
            <person name="Ushijima S."/>
            <person name="Smith C.A."/>
            <person name="Ahrendt S."/>
            <person name="Andreopoulos W."/>
            <person name="He G."/>
            <person name="Labutti K."/>
            <person name="Lipzen A."/>
            <person name="Ng V."/>
            <person name="Sandor L."/>
            <person name="Barry K."/>
            <person name="Martinez A.T."/>
            <person name="Xiao Y."/>
            <person name="Gibbons J.G."/>
            <person name="Terashima K."/>
            <person name="Hibbett D.S."/>
            <person name="Grigoriev I.V."/>
        </authorList>
    </citation>
    <scope>NUCLEOTIDE SEQUENCE</scope>
    <source>
        <strain evidence="2">TFB9207</strain>
    </source>
</reference>
<organism evidence="2 3">
    <name type="scientific">Lentinula raphanica</name>
    <dbReference type="NCBI Taxonomy" id="153919"/>
    <lineage>
        <taxon>Eukaryota</taxon>
        <taxon>Fungi</taxon>
        <taxon>Dikarya</taxon>
        <taxon>Basidiomycota</taxon>
        <taxon>Agaricomycotina</taxon>
        <taxon>Agaricomycetes</taxon>
        <taxon>Agaricomycetidae</taxon>
        <taxon>Agaricales</taxon>
        <taxon>Marasmiineae</taxon>
        <taxon>Omphalotaceae</taxon>
        <taxon>Lentinula</taxon>
    </lineage>
</organism>